<dbReference type="EMBL" id="CAADJE010000023">
    <property type="protein sequence ID" value="VFS67553.1"/>
    <property type="molecule type" value="Genomic_DNA"/>
</dbReference>
<organism evidence="2 3">
    <name type="scientific">Raoultella planticola</name>
    <name type="common">Klebsiella planticola</name>
    <dbReference type="NCBI Taxonomy" id="575"/>
    <lineage>
        <taxon>Bacteria</taxon>
        <taxon>Pseudomonadati</taxon>
        <taxon>Pseudomonadota</taxon>
        <taxon>Gammaproteobacteria</taxon>
        <taxon>Enterobacterales</taxon>
        <taxon>Enterobacteriaceae</taxon>
        <taxon>Klebsiella/Raoultella group</taxon>
        <taxon>Raoultella</taxon>
    </lineage>
</organism>
<proteinExistence type="predicted"/>
<keyword evidence="1" id="KW-0732">Signal</keyword>
<accession>A0A485B5G1</accession>
<name>A0A485B5G1_RAOPL</name>
<dbReference type="AlphaFoldDB" id="A0A485B5G1"/>
<sequence length="96" mass="10428">MRKIALFIAMLLLPCVSFAGLLSNSGSTTPVSKEYKQQLMVPRFTLRSSKKSARSISTSKMGETYQLLDSYRICNYSGGSGAEAASGRLQKSGRVL</sequence>
<feature type="chain" id="PRO_5019812270" evidence="1">
    <location>
        <begin position="20"/>
        <end position="96"/>
    </location>
</feature>
<gene>
    <name evidence="2" type="ORF">NCTC12998_03361</name>
</gene>
<protein>
    <submittedName>
        <fullName evidence="2">Uncharacterized protein</fullName>
    </submittedName>
</protein>
<evidence type="ECO:0000256" key="1">
    <source>
        <dbReference type="SAM" id="SignalP"/>
    </source>
</evidence>
<feature type="signal peptide" evidence="1">
    <location>
        <begin position="1"/>
        <end position="19"/>
    </location>
</feature>
<reference evidence="2 3" key="1">
    <citation type="submission" date="2019-03" db="EMBL/GenBank/DDBJ databases">
        <authorList>
            <consortium name="Pathogen Informatics"/>
        </authorList>
    </citation>
    <scope>NUCLEOTIDE SEQUENCE [LARGE SCALE GENOMIC DNA]</scope>
    <source>
        <strain evidence="2 3">NCTC12998</strain>
    </source>
</reference>
<evidence type="ECO:0000313" key="2">
    <source>
        <dbReference type="EMBL" id="VFS67553.1"/>
    </source>
</evidence>
<evidence type="ECO:0000313" key="3">
    <source>
        <dbReference type="Proteomes" id="UP000345637"/>
    </source>
</evidence>
<dbReference type="Proteomes" id="UP000345637">
    <property type="component" value="Unassembled WGS sequence"/>
</dbReference>